<evidence type="ECO:0000313" key="1">
    <source>
        <dbReference type="Ensembl" id="ENSOCUP00000031399.1"/>
    </source>
</evidence>
<dbReference type="EMBL" id="AAGW02053898">
    <property type="status" value="NOT_ANNOTATED_CDS"/>
    <property type="molecule type" value="Genomic_DNA"/>
</dbReference>
<evidence type="ECO:0000313" key="2">
    <source>
        <dbReference type="Proteomes" id="UP000001811"/>
    </source>
</evidence>
<dbReference type="Proteomes" id="UP000001811">
    <property type="component" value="Chromosome 15"/>
</dbReference>
<dbReference type="InParanoid" id="A0A5F9CCT5"/>
<reference evidence="1" key="2">
    <citation type="submission" date="2025-08" db="UniProtKB">
        <authorList>
            <consortium name="Ensembl"/>
        </authorList>
    </citation>
    <scope>IDENTIFICATION</scope>
    <source>
        <strain evidence="1">Thorbecke</strain>
    </source>
</reference>
<sequence length="193" mass="20850">MYSSFNSIPINFLKYFCISMESILSVQQLLAGLIGLQLVDVLHEAALVLEHVPLHLQVQAVVHVVVSLLRFTVSPEQATQNPHPAHPGHLLRHPGIGCTLSLTYAHVPALPAGQGVFPAPSPGMDRHRFAGDQPIFDQLPDLLTGVGIGDFVGLIGVQPDLPLSYFNRGKLLTSGVRLVPRVATLNVHFLGII</sequence>
<dbReference type="STRING" id="9986.ENSOCUP00000031399"/>
<reference evidence="1" key="3">
    <citation type="submission" date="2025-09" db="UniProtKB">
        <authorList>
            <consortium name="Ensembl"/>
        </authorList>
    </citation>
    <scope>IDENTIFICATION</scope>
    <source>
        <strain evidence="1">Thorbecke</strain>
    </source>
</reference>
<dbReference type="GeneTree" id="ENSGT01050000245058"/>
<dbReference type="Bgee" id="ENSOCUG00000030410">
    <property type="expression patterns" value="Expressed in uterus and 4 other cell types or tissues"/>
</dbReference>
<name>A0A5F9CCT5_RABIT</name>
<dbReference type="Ensembl" id="ENSOCUT00000053708.1">
    <property type="protein sequence ID" value="ENSOCUP00000031399.1"/>
    <property type="gene ID" value="ENSOCUG00000030410.1"/>
</dbReference>
<dbReference type="AlphaFoldDB" id="A0A5F9CCT5"/>
<organism evidence="1 2">
    <name type="scientific">Oryctolagus cuniculus</name>
    <name type="common">Rabbit</name>
    <dbReference type="NCBI Taxonomy" id="9986"/>
    <lineage>
        <taxon>Eukaryota</taxon>
        <taxon>Metazoa</taxon>
        <taxon>Chordata</taxon>
        <taxon>Craniata</taxon>
        <taxon>Vertebrata</taxon>
        <taxon>Euteleostomi</taxon>
        <taxon>Mammalia</taxon>
        <taxon>Eutheria</taxon>
        <taxon>Euarchontoglires</taxon>
        <taxon>Glires</taxon>
        <taxon>Lagomorpha</taxon>
        <taxon>Leporidae</taxon>
        <taxon>Oryctolagus</taxon>
    </lineage>
</organism>
<accession>A0A5F9CCT5</accession>
<reference evidence="1 2" key="1">
    <citation type="journal article" date="2011" name="Nature">
        <title>A high-resolution map of human evolutionary constraint using 29 mammals.</title>
        <authorList>
            <person name="Lindblad-Toh K."/>
            <person name="Garber M."/>
            <person name="Zuk O."/>
            <person name="Lin M.F."/>
            <person name="Parker B.J."/>
            <person name="Washietl S."/>
            <person name="Kheradpour P."/>
            <person name="Ernst J."/>
            <person name="Jordan G."/>
            <person name="Mauceli E."/>
            <person name="Ward L.D."/>
            <person name="Lowe C.B."/>
            <person name="Holloway A.K."/>
            <person name="Clamp M."/>
            <person name="Gnerre S."/>
            <person name="Alfoldi J."/>
            <person name="Beal K."/>
            <person name="Chang J."/>
            <person name="Clawson H."/>
            <person name="Cuff J."/>
            <person name="Di Palma F."/>
            <person name="Fitzgerald S."/>
            <person name="Flicek P."/>
            <person name="Guttman M."/>
            <person name="Hubisz M.J."/>
            <person name="Jaffe D.B."/>
            <person name="Jungreis I."/>
            <person name="Kent W.J."/>
            <person name="Kostka D."/>
            <person name="Lara M."/>
            <person name="Martins A.L."/>
            <person name="Massingham T."/>
            <person name="Moltke I."/>
            <person name="Raney B.J."/>
            <person name="Rasmussen M.D."/>
            <person name="Robinson J."/>
            <person name="Stark A."/>
            <person name="Vilella A.J."/>
            <person name="Wen J."/>
            <person name="Xie X."/>
            <person name="Zody M.C."/>
            <person name="Baldwin J."/>
            <person name="Bloom T."/>
            <person name="Chin C.W."/>
            <person name="Heiman D."/>
            <person name="Nicol R."/>
            <person name="Nusbaum C."/>
            <person name="Young S."/>
            <person name="Wilkinson J."/>
            <person name="Worley K.C."/>
            <person name="Kovar C.L."/>
            <person name="Muzny D.M."/>
            <person name="Gibbs R.A."/>
            <person name="Cree A."/>
            <person name="Dihn H.H."/>
            <person name="Fowler G."/>
            <person name="Jhangiani S."/>
            <person name="Joshi V."/>
            <person name="Lee S."/>
            <person name="Lewis L.R."/>
            <person name="Nazareth L.V."/>
            <person name="Okwuonu G."/>
            <person name="Santibanez J."/>
            <person name="Warren W.C."/>
            <person name="Mardis E.R."/>
            <person name="Weinstock G.M."/>
            <person name="Wilson R.K."/>
            <person name="Delehaunty K."/>
            <person name="Dooling D."/>
            <person name="Fronik C."/>
            <person name="Fulton L."/>
            <person name="Fulton B."/>
            <person name="Graves T."/>
            <person name="Minx P."/>
            <person name="Sodergren E."/>
            <person name="Birney E."/>
            <person name="Margulies E.H."/>
            <person name="Herrero J."/>
            <person name="Green E.D."/>
            <person name="Haussler D."/>
            <person name="Siepel A."/>
            <person name="Goldman N."/>
            <person name="Pollard K.S."/>
            <person name="Pedersen J.S."/>
            <person name="Lander E.S."/>
            <person name="Kellis M."/>
        </authorList>
    </citation>
    <scope>NUCLEOTIDE SEQUENCE [LARGE SCALE GENOMIC DNA]</scope>
    <source>
        <strain evidence="1 2">Thorbecke inbred</strain>
    </source>
</reference>
<keyword evidence="2" id="KW-1185">Reference proteome</keyword>
<protein>
    <submittedName>
        <fullName evidence="1">Uncharacterized protein</fullName>
    </submittedName>
</protein>
<proteinExistence type="predicted"/>